<feature type="compositionally biased region" description="Low complexity" evidence="4">
    <location>
        <begin position="1303"/>
        <end position="1318"/>
    </location>
</feature>
<accession>A0ABW5EGM3</accession>
<dbReference type="PANTHER" id="PTHR34819:SF3">
    <property type="entry name" value="CELL SURFACE PROTEIN"/>
    <property type="match status" value="1"/>
</dbReference>
<dbReference type="InterPro" id="IPR055354">
    <property type="entry name" value="DUF7507"/>
</dbReference>
<evidence type="ECO:0000256" key="1">
    <source>
        <dbReference type="ARBA" id="ARBA00004370"/>
    </source>
</evidence>
<evidence type="ECO:0000256" key="2">
    <source>
        <dbReference type="ARBA" id="ARBA00023136"/>
    </source>
</evidence>
<feature type="region of interest" description="Disordered" evidence="4">
    <location>
        <begin position="433"/>
        <end position="452"/>
    </location>
</feature>
<dbReference type="SUPFAM" id="SSF117074">
    <property type="entry name" value="Hypothetical protein PA1324"/>
    <property type="match status" value="1"/>
</dbReference>
<feature type="domain" description="OmpA-like" evidence="5">
    <location>
        <begin position="1956"/>
        <end position="2058"/>
    </location>
</feature>
<keyword evidence="2 3" id="KW-0472">Membrane</keyword>
<dbReference type="NCBIfam" id="TIGR01451">
    <property type="entry name" value="B_ant_repeat"/>
    <property type="match status" value="4"/>
</dbReference>
<comment type="caution">
    <text evidence="6">The sequence shown here is derived from an EMBL/GenBank/DDBJ whole genome shotgun (WGS) entry which is preliminary data.</text>
</comment>
<dbReference type="InterPro" id="IPR013783">
    <property type="entry name" value="Ig-like_fold"/>
</dbReference>
<dbReference type="PANTHER" id="PTHR34819">
    <property type="entry name" value="LARGE CYSTEINE-RICH PERIPLASMIC PROTEIN OMCB"/>
    <property type="match status" value="1"/>
</dbReference>
<dbReference type="Proteomes" id="UP001597425">
    <property type="component" value="Unassembled WGS sequence"/>
</dbReference>
<reference evidence="7" key="1">
    <citation type="journal article" date="2019" name="Int. J. Syst. Evol. Microbiol.">
        <title>The Global Catalogue of Microorganisms (GCM) 10K type strain sequencing project: providing services to taxonomists for standard genome sequencing and annotation.</title>
        <authorList>
            <consortium name="The Broad Institute Genomics Platform"/>
            <consortium name="The Broad Institute Genome Sequencing Center for Infectious Disease"/>
            <person name="Wu L."/>
            <person name="Ma J."/>
        </authorList>
    </citation>
    <scope>NUCLEOTIDE SEQUENCE [LARGE SCALE GENOMIC DNA]</scope>
    <source>
        <strain evidence="7">KCTC 12848</strain>
    </source>
</reference>
<dbReference type="Gene3D" id="3.30.1330.60">
    <property type="entry name" value="OmpA-like domain"/>
    <property type="match status" value="2"/>
</dbReference>
<dbReference type="RefSeq" id="WP_377535718.1">
    <property type="nucleotide sequence ID" value="NZ_JBHSIG010000001.1"/>
</dbReference>
<dbReference type="InterPro" id="IPR006664">
    <property type="entry name" value="OMP_bac"/>
</dbReference>
<dbReference type="SUPFAM" id="SSF141072">
    <property type="entry name" value="CalX-like"/>
    <property type="match status" value="1"/>
</dbReference>
<evidence type="ECO:0000256" key="4">
    <source>
        <dbReference type="SAM" id="MobiDB-lite"/>
    </source>
</evidence>
<dbReference type="PROSITE" id="PS51123">
    <property type="entry name" value="OMPA_2"/>
    <property type="match status" value="1"/>
</dbReference>
<name>A0ABW5EGM3_9GAMM</name>
<evidence type="ECO:0000313" key="7">
    <source>
        <dbReference type="Proteomes" id="UP001597425"/>
    </source>
</evidence>
<feature type="region of interest" description="Disordered" evidence="4">
    <location>
        <begin position="760"/>
        <end position="780"/>
    </location>
</feature>
<dbReference type="PRINTS" id="PR01021">
    <property type="entry name" value="OMPADOMAIN"/>
</dbReference>
<dbReference type="InterPro" id="IPR006665">
    <property type="entry name" value="OmpA-like"/>
</dbReference>
<feature type="region of interest" description="Disordered" evidence="4">
    <location>
        <begin position="1081"/>
        <end position="1105"/>
    </location>
</feature>
<dbReference type="InterPro" id="IPR036737">
    <property type="entry name" value="OmpA-like_sf"/>
</dbReference>
<feature type="region of interest" description="Disordered" evidence="4">
    <location>
        <begin position="540"/>
        <end position="562"/>
    </location>
</feature>
<protein>
    <submittedName>
        <fullName evidence="6">OmpA family protein</fullName>
    </submittedName>
</protein>
<evidence type="ECO:0000256" key="3">
    <source>
        <dbReference type="PROSITE-ProRule" id="PRU00473"/>
    </source>
</evidence>
<proteinExistence type="predicted"/>
<evidence type="ECO:0000259" key="5">
    <source>
        <dbReference type="PROSITE" id="PS51123"/>
    </source>
</evidence>
<dbReference type="Pfam" id="PF24346">
    <property type="entry name" value="DUF7507"/>
    <property type="match status" value="9"/>
</dbReference>
<dbReference type="Pfam" id="PF00691">
    <property type="entry name" value="OmpA"/>
    <property type="match status" value="1"/>
</dbReference>
<dbReference type="Gene3D" id="2.60.40.10">
    <property type="entry name" value="Immunoglobulins"/>
    <property type="match status" value="1"/>
</dbReference>
<keyword evidence="7" id="KW-1185">Reference proteome</keyword>
<organism evidence="6 7">
    <name type="scientific">Microbulbifer halophilus</name>
    <dbReference type="NCBI Taxonomy" id="453963"/>
    <lineage>
        <taxon>Bacteria</taxon>
        <taxon>Pseudomonadati</taxon>
        <taxon>Pseudomonadota</taxon>
        <taxon>Gammaproteobacteria</taxon>
        <taxon>Cellvibrionales</taxon>
        <taxon>Microbulbiferaceae</taxon>
        <taxon>Microbulbifer</taxon>
    </lineage>
</organism>
<dbReference type="EMBL" id="JBHUJD010000039">
    <property type="protein sequence ID" value="MFD2312382.1"/>
    <property type="molecule type" value="Genomic_DNA"/>
</dbReference>
<comment type="subcellular location">
    <subcellularLocation>
        <location evidence="1">Membrane</location>
    </subcellularLocation>
</comment>
<feature type="compositionally biased region" description="Polar residues" evidence="4">
    <location>
        <begin position="1085"/>
        <end position="1105"/>
    </location>
</feature>
<dbReference type="InterPro" id="IPR047589">
    <property type="entry name" value="DUF11_rpt"/>
</dbReference>
<dbReference type="InterPro" id="IPR051172">
    <property type="entry name" value="Chlamydia_OmcB"/>
</dbReference>
<dbReference type="SUPFAM" id="SSF103088">
    <property type="entry name" value="OmpA-like"/>
    <property type="match status" value="2"/>
</dbReference>
<dbReference type="InterPro" id="IPR038081">
    <property type="entry name" value="CalX-like_sf"/>
</dbReference>
<evidence type="ECO:0000313" key="6">
    <source>
        <dbReference type="EMBL" id="MFD2312382.1"/>
    </source>
</evidence>
<sequence>MIAALALSLAAPLQAQVQRSFVNLGFESPNLEQAGCRVYIDHALVPGWTTDHPDYGQQNVGGCTVPPGFVDGQPAPIVELWDTPRSGVNAREGTQLAELNAEEESSLSQSVCLVNGEQLQWEFSHRGRESVSNEDVMELLVGGDPVVRVGTTSNGAGGVIDTYSGSATSTPGPNAGGWRDYSGSFTYNGASGLVDIGFEAISTGGNNITSGNFLDRIQVTLAPNLELSSGAFTSPEGDNSTGLPALAVTGNLIEDLDITLQVVGGSADLGDDFTTPGGGSSFTVTIPAGNYDGTTAVPLGVASIEDTIAEGDETVEFEISAGAGGYNLSSTTSCGGAATTTASWTIEDATTGLVLDKQLIAAPDPIVAGSLLEYRITATNTGGAPLSNVLVSDDLTGDSHTCPTVAVGDSCQLDASYTASQSDVDNGEIVNSASAEATDPGGDPVTAPPASVTTEVPAAPALSLNKTAGPPSGNSAGDTIDYTFIVTNSGNVTIDGIAIDDSQLDAAASCDVTSLAPDATATCGGTHTIIQTEVDAGGVDNAATATGTDPGGDPVEASDSTSTPLSAAASLNLDKVAGTPSGHGAGDTIDYTFTVTNSGNVTLDGLAIDDSQLDAGASCDVTTLAPASTATCSGTHTITQAEVDAGQVDNTATVNATDPGGDTVSADDSTSTPLNAAASLNLDKVAGTPSGNSADDTIDYTFTVTNSGNVTLDGLAIDDSQLDAGATCDATTLAPDATTTCGGTHTITQAEVDAGSVDNTATANATAPGGDPVDASDSTSTALTAAPALELSKTGSAGGNSAGDTVDYTFAVTNSGNVTLDGLAIDDPLLDAPATCDTTTLAPNVTVTCSGSYTITQAEVDAGEVNNTATASATDPGGNPVSAEDSDSVALAAAPSLSLAKVAGAPSGQGAGDSIDYTFTATNTGNVTLDGLAIDDPQLDAAASCDVTTLAPGVSASCSGSHTITQAEVDAGEVNNTATAEATDPGGNPLTAEDSVSVALNAASSLNLAKVAGAPSGNRAGDTIAYSFTVTNTGNTTVDGIVIEDPQLDATASCDATTLAPGASASCSGSHTITQEEVDAGSVDNAATVTGSDPGGNSVSADDSTSTALVASPALDLSKAAGPPSGNSAGDTVEYTFTVTNSGNVTIDGIAIDDPQLDVAANCDTTTLAPGASASCSGSHSITQAEVDAGRVENTATANGTDPGGNTVSATDSATATLSAAPALSLEKTALESGYAGVGDTLNYRYRVTNSGNVTVDEIAVSDDKIPSVDCPQGPLAPGKSTTCSGSYSATQADLDAGSVTNLASATGTPAGGTLTPAEDSETVDAAPNEIDASDDRYGPVNGASGAAELGSVFDNDSLNGQPLDPAAVTATPLDTPPPELTFDATTGAVGAVPGTPAGDYGFRYRICENANSANCATAAVSVTVVAPDIDAADDDFSAAPINGADGGSTPPVTANDTLNGEPLQADAIELEALEVPGELTLNPDGSIAVAPDTAAGRYQLRYRICEIANPDNCDTATAEVLVEAAQIVAEDDDYSASAIRGADGGRTPPVLGNDSLNGAAADIAAVDIVAEALPEGLNLNGDGSISVAAGTAGGSYTLEYRLCERLNPGNCDSAQVLLRVEEGMPLRLRKQTATRQVRVGDLIRYQLTAENIGEGPVRDFTLVDTPPPGFSLVADSLRLSGAGGGASLAGGNPIRIRGASLAAGDSLSVSYLLRVGPGAVRGEFVNSAVAERGGNVISNTARASAYLVADALLEETRIFGTVFNDRDGDGWQDSDEAGLPGVRLATIEGLIVETDAYGRYHLEGIDVANFARGRNFTVKVDTASLPEGSEVTTPNPLIKRVTQGLPVGFDFGVGAPGQPLQRSGETVEMAVGEVLFEAGSARIASRHRPALEKMVAQLREYRGGELVITGHAEAGALAMARAQSLRQALLAELSPELRERVNVELRSRVDAEMLARLDGGVKLGTLLFDTDSAEIRPDYRDLIRTLAGQIEARGGGWITIVGHTDRRASAEYNRRLGLRRARAVYDAIAAEIAPETRAHLRVEVDDGKAVADREVQP</sequence>
<gene>
    <name evidence="6" type="ORF">ACFSKX_18340</name>
</gene>
<feature type="region of interest" description="Disordered" evidence="4">
    <location>
        <begin position="1302"/>
        <end position="1322"/>
    </location>
</feature>